<dbReference type="PROSITE" id="PS00141">
    <property type="entry name" value="ASP_PROTEASE"/>
    <property type="match status" value="1"/>
</dbReference>
<dbReference type="Pfam" id="PF00026">
    <property type="entry name" value="Asp"/>
    <property type="match status" value="1"/>
</dbReference>
<keyword evidence="4" id="KW-0645">Protease</keyword>
<dbReference type="PANTHER" id="PTHR47966:SF51">
    <property type="entry name" value="BETA-SITE APP-CLEAVING ENZYME, ISOFORM A-RELATED"/>
    <property type="match status" value="1"/>
</dbReference>
<keyword evidence="6" id="KW-0472">Membrane</keyword>
<dbReference type="CDD" id="cd05471">
    <property type="entry name" value="pepsin_like"/>
    <property type="match status" value="1"/>
</dbReference>
<evidence type="ECO:0000256" key="3">
    <source>
        <dbReference type="PIRSR" id="PIRSR601461-2"/>
    </source>
</evidence>
<feature type="compositionally biased region" description="Basic and acidic residues" evidence="5">
    <location>
        <begin position="549"/>
        <end position="563"/>
    </location>
</feature>
<evidence type="ECO:0000256" key="5">
    <source>
        <dbReference type="SAM" id="MobiDB-lite"/>
    </source>
</evidence>
<evidence type="ECO:0000256" key="1">
    <source>
        <dbReference type="ARBA" id="ARBA00007447"/>
    </source>
</evidence>
<evidence type="ECO:0000259" key="7">
    <source>
        <dbReference type="PROSITE" id="PS51767"/>
    </source>
</evidence>
<dbReference type="PROSITE" id="PS51767">
    <property type="entry name" value="PEPTIDASE_A1"/>
    <property type="match status" value="1"/>
</dbReference>
<evidence type="ECO:0000256" key="4">
    <source>
        <dbReference type="RuleBase" id="RU000454"/>
    </source>
</evidence>
<reference evidence="8 9" key="1">
    <citation type="submission" date="2022-09" db="EMBL/GenBank/DDBJ databases">
        <authorList>
            <person name="Palmer J.M."/>
        </authorList>
    </citation>
    <scope>NUCLEOTIDE SEQUENCE [LARGE SCALE GENOMIC DNA]</scope>
    <source>
        <strain evidence="8 9">DSM 7382</strain>
    </source>
</reference>
<dbReference type="PANTHER" id="PTHR47966">
    <property type="entry name" value="BETA-SITE APP-CLEAVING ENZYME, ISOFORM A-RELATED"/>
    <property type="match status" value="1"/>
</dbReference>
<protein>
    <recommendedName>
        <fullName evidence="7">Peptidase A1 domain-containing protein</fullName>
    </recommendedName>
</protein>
<dbReference type="PRINTS" id="PR00792">
    <property type="entry name" value="PEPSIN"/>
</dbReference>
<feature type="domain" description="Peptidase A1" evidence="7">
    <location>
        <begin position="45"/>
        <end position="366"/>
    </location>
</feature>
<comment type="caution">
    <text evidence="8">The sequence shown here is derived from an EMBL/GenBank/DDBJ whole genome shotgun (WGS) entry which is preliminary data.</text>
</comment>
<keyword evidence="6" id="KW-1133">Transmembrane helix</keyword>
<feature type="transmembrane region" description="Helical" evidence="6">
    <location>
        <begin position="491"/>
        <end position="513"/>
    </location>
</feature>
<dbReference type="SUPFAM" id="SSF50630">
    <property type="entry name" value="Acid proteases"/>
    <property type="match status" value="1"/>
</dbReference>
<dbReference type="GO" id="GO:0004190">
    <property type="term" value="F:aspartic-type endopeptidase activity"/>
    <property type="evidence" value="ECO:0007669"/>
    <property type="project" value="UniProtKB-KW"/>
</dbReference>
<dbReference type="InterPro" id="IPR001969">
    <property type="entry name" value="Aspartic_peptidase_AS"/>
</dbReference>
<dbReference type="InterPro" id="IPR001461">
    <property type="entry name" value="Aspartic_peptidase_A1"/>
</dbReference>
<keyword evidence="9" id="KW-1185">Reference proteome</keyword>
<dbReference type="EMBL" id="JASBNA010000001">
    <property type="protein sequence ID" value="KAK7695517.1"/>
    <property type="molecule type" value="Genomic_DNA"/>
</dbReference>
<feature type="disulfide bond" evidence="3">
    <location>
        <begin position="289"/>
        <end position="324"/>
    </location>
</feature>
<evidence type="ECO:0000256" key="2">
    <source>
        <dbReference type="ARBA" id="ARBA00022750"/>
    </source>
</evidence>
<keyword evidence="4" id="KW-0378">Hydrolase</keyword>
<dbReference type="GO" id="GO:0006508">
    <property type="term" value="P:proteolysis"/>
    <property type="evidence" value="ECO:0007669"/>
    <property type="project" value="UniProtKB-KW"/>
</dbReference>
<proteinExistence type="inferred from homology"/>
<evidence type="ECO:0000313" key="8">
    <source>
        <dbReference type="EMBL" id="KAK7695517.1"/>
    </source>
</evidence>
<name>A0AAW0GYG7_9APHY</name>
<evidence type="ECO:0000256" key="6">
    <source>
        <dbReference type="SAM" id="Phobius"/>
    </source>
</evidence>
<dbReference type="InterPro" id="IPR034164">
    <property type="entry name" value="Pepsin-like_dom"/>
</dbReference>
<keyword evidence="2 4" id="KW-0064">Aspartyl protease</keyword>
<comment type="similarity">
    <text evidence="1 4">Belongs to the peptidase A1 family.</text>
</comment>
<keyword evidence="3" id="KW-1015">Disulfide bond</keyword>
<evidence type="ECO:0000313" key="9">
    <source>
        <dbReference type="Proteomes" id="UP001385951"/>
    </source>
</evidence>
<dbReference type="InterPro" id="IPR033121">
    <property type="entry name" value="PEPTIDASE_A1"/>
</dbReference>
<gene>
    <name evidence="8" type="ORF">QCA50_000153</name>
</gene>
<feature type="region of interest" description="Disordered" evidence="5">
    <location>
        <begin position="522"/>
        <end position="563"/>
    </location>
</feature>
<dbReference type="Proteomes" id="UP001385951">
    <property type="component" value="Unassembled WGS sequence"/>
</dbReference>
<accession>A0AAW0GYG7</accession>
<sequence>MASECPVVPDCPASVYGFSTQLHKRVVPRAAPSPYGFLNLNGVQYSAVVHVSGHDFLVILDTGSSDLWLDVTGFTLPNVKSSGVNVSLPYGDGSVAIGPVSYGKVTFGNYSIEDQAFANTSGSNATRNGSEQGILGVGLPGLSVIANMMNETKPNAKPFLSNLFQQEKDLPNFISFLLSQGDFIATTDGGVFTIGIYADGYEAIKNAPKLPVIGSRFWTTNVDNIIVNGTSVQNIHRSSTTSRVNDKLTAALDTGSSFLLAPADVVNAVYGNVPGAKFNTSTNAYNVPCDTKLDIKFVFGGQTFPMNPLDLITALDVQNGKPICFGTMNPVPPTNTLPFDFLLGDVFLRNVYSLYYYGNSTREGDVAPYVQLLSVTDENKASSDFETQNKARLDNLVSFIQNATSPQTTPAGPSTVVFPTASVSSSLTQPNGSALVSDVASTIIFSASPSTIFFGTATATKSPVADAVAGALGDDLPGSAGDLNVLMRNSWIIIGLLGSAVLLLLVTFIIMIVRSRRPSGQQYRTLQKAAPHTHGDDNIDEPFTSAYAEQKHSEYTNPYTDKE</sequence>
<dbReference type="AlphaFoldDB" id="A0AAW0GYG7"/>
<organism evidence="8 9">
    <name type="scientific">Cerrena zonata</name>
    <dbReference type="NCBI Taxonomy" id="2478898"/>
    <lineage>
        <taxon>Eukaryota</taxon>
        <taxon>Fungi</taxon>
        <taxon>Dikarya</taxon>
        <taxon>Basidiomycota</taxon>
        <taxon>Agaricomycotina</taxon>
        <taxon>Agaricomycetes</taxon>
        <taxon>Polyporales</taxon>
        <taxon>Cerrenaceae</taxon>
        <taxon>Cerrena</taxon>
    </lineage>
</organism>
<dbReference type="InterPro" id="IPR021109">
    <property type="entry name" value="Peptidase_aspartic_dom_sf"/>
</dbReference>
<keyword evidence="6" id="KW-0812">Transmembrane</keyword>
<dbReference type="Gene3D" id="2.40.70.10">
    <property type="entry name" value="Acid Proteases"/>
    <property type="match status" value="2"/>
</dbReference>